<gene>
    <name evidence="4" type="ORF">IW261DRAFT_1484497</name>
</gene>
<dbReference type="Gene3D" id="3.30.160.60">
    <property type="entry name" value="Classic Zinc Finger"/>
    <property type="match status" value="1"/>
</dbReference>
<dbReference type="PROSITE" id="PS50157">
    <property type="entry name" value="ZINC_FINGER_C2H2_2"/>
    <property type="match status" value="1"/>
</dbReference>
<dbReference type="EMBL" id="JAUEPR010000015">
    <property type="protein sequence ID" value="KAK0477905.1"/>
    <property type="molecule type" value="Genomic_DNA"/>
</dbReference>
<keyword evidence="1" id="KW-0863">Zinc-finger</keyword>
<evidence type="ECO:0000259" key="3">
    <source>
        <dbReference type="PROSITE" id="PS50157"/>
    </source>
</evidence>
<sequence length="286" mass="31791">MPAVRQKKKASGNKGEWNCPFPECKISSKTKSGLDVHLNAVHFRVKPYHCTDGFTKKGKLCAYSSSDPGNFNRHRKRHHGYVPRSSPRKKKGTSSKGPEVALESNTDSVSQPKPATSPSTATLDALPQYIDARLEADGYYQPYFAGARNLRGDAHYDEEEFIPATRSIYSLQHQLPQQPPVHTLFNAQPANFPSPLVGISQEEAPYAEHSPGIETLRIAMNYMNLHRSLNVGLGMDSTTLADGLQSIYPASLAARQEYTGAYGVETVSLSTLLLTRTWRWIRLFIL</sequence>
<accession>A0AA39P5W9</accession>
<reference evidence="4" key="1">
    <citation type="submission" date="2023-06" db="EMBL/GenBank/DDBJ databases">
        <authorList>
            <consortium name="Lawrence Berkeley National Laboratory"/>
            <person name="Ahrendt S."/>
            <person name="Sahu N."/>
            <person name="Indic B."/>
            <person name="Wong-Bajracharya J."/>
            <person name="Merenyi Z."/>
            <person name="Ke H.-M."/>
            <person name="Monk M."/>
            <person name="Kocsube S."/>
            <person name="Drula E."/>
            <person name="Lipzen A."/>
            <person name="Balint B."/>
            <person name="Henrissat B."/>
            <person name="Andreopoulos B."/>
            <person name="Martin F.M."/>
            <person name="Harder C.B."/>
            <person name="Rigling D."/>
            <person name="Ford K.L."/>
            <person name="Foster G.D."/>
            <person name="Pangilinan J."/>
            <person name="Papanicolaou A."/>
            <person name="Barry K."/>
            <person name="LaButti K."/>
            <person name="Viragh M."/>
            <person name="Koriabine M."/>
            <person name="Yan M."/>
            <person name="Riley R."/>
            <person name="Champramary S."/>
            <person name="Plett K.L."/>
            <person name="Tsai I.J."/>
            <person name="Slot J."/>
            <person name="Sipos G."/>
            <person name="Plett J."/>
            <person name="Nagy L.G."/>
            <person name="Grigoriev I.V."/>
        </authorList>
    </citation>
    <scope>NUCLEOTIDE SEQUENCE</scope>
    <source>
        <strain evidence="4">ICMP 16352</strain>
    </source>
</reference>
<protein>
    <recommendedName>
        <fullName evidence="3">C2H2-type domain-containing protein</fullName>
    </recommendedName>
</protein>
<dbReference type="GO" id="GO:0008270">
    <property type="term" value="F:zinc ion binding"/>
    <property type="evidence" value="ECO:0007669"/>
    <property type="project" value="UniProtKB-KW"/>
</dbReference>
<feature type="region of interest" description="Disordered" evidence="2">
    <location>
        <begin position="66"/>
        <end position="121"/>
    </location>
</feature>
<evidence type="ECO:0000313" key="5">
    <source>
        <dbReference type="Proteomes" id="UP001175227"/>
    </source>
</evidence>
<evidence type="ECO:0000256" key="1">
    <source>
        <dbReference type="PROSITE-ProRule" id="PRU00042"/>
    </source>
</evidence>
<feature type="domain" description="C2H2-type" evidence="3">
    <location>
        <begin position="17"/>
        <end position="47"/>
    </location>
</feature>
<dbReference type="AlphaFoldDB" id="A0AA39P5W9"/>
<name>A0AA39P5W9_9AGAR</name>
<evidence type="ECO:0000256" key="2">
    <source>
        <dbReference type="SAM" id="MobiDB-lite"/>
    </source>
</evidence>
<feature type="compositionally biased region" description="Polar residues" evidence="2">
    <location>
        <begin position="103"/>
        <end position="121"/>
    </location>
</feature>
<dbReference type="InterPro" id="IPR013087">
    <property type="entry name" value="Znf_C2H2_type"/>
</dbReference>
<keyword evidence="5" id="KW-1185">Reference proteome</keyword>
<keyword evidence="1" id="KW-0862">Zinc</keyword>
<organism evidence="4 5">
    <name type="scientific">Armillaria novae-zelandiae</name>
    <dbReference type="NCBI Taxonomy" id="153914"/>
    <lineage>
        <taxon>Eukaryota</taxon>
        <taxon>Fungi</taxon>
        <taxon>Dikarya</taxon>
        <taxon>Basidiomycota</taxon>
        <taxon>Agaricomycotina</taxon>
        <taxon>Agaricomycetes</taxon>
        <taxon>Agaricomycetidae</taxon>
        <taxon>Agaricales</taxon>
        <taxon>Marasmiineae</taxon>
        <taxon>Physalacriaceae</taxon>
        <taxon>Armillaria</taxon>
    </lineage>
</organism>
<proteinExistence type="predicted"/>
<comment type="caution">
    <text evidence="4">The sequence shown here is derived from an EMBL/GenBank/DDBJ whole genome shotgun (WGS) entry which is preliminary data.</text>
</comment>
<evidence type="ECO:0000313" key="4">
    <source>
        <dbReference type="EMBL" id="KAK0477905.1"/>
    </source>
</evidence>
<feature type="compositionally biased region" description="Basic residues" evidence="2">
    <location>
        <begin position="72"/>
        <end position="93"/>
    </location>
</feature>
<dbReference type="Proteomes" id="UP001175227">
    <property type="component" value="Unassembled WGS sequence"/>
</dbReference>
<keyword evidence="1" id="KW-0479">Metal-binding</keyword>